<dbReference type="PANTHER" id="PTHR24112:SF43">
    <property type="entry name" value="CAPPING PROTEIN, ARP2_3 AND MYOSIN-I LINKER PROTEIN 3"/>
    <property type="match status" value="1"/>
</dbReference>
<dbReference type="InterPro" id="IPR011993">
    <property type="entry name" value="PH-like_dom_sf"/>
</dbReference>
<name>A0AAD8ZUR4_9TELE</name>
<evidence type="ECO:0000256" key="8">
    <source>
        <dbReference type="ARBA" id="ARBA00023136"/>
    </source>
</evidence>
<dbReference type="InterPro" id="IPR032675">
    <property type="entry name" value="LRR_dom_sf"/>
</dbReference>
<dbReference type="GO" id="GO:0005886">
    <property type="term" value="C:plasma membrane"/>
    <property type="evidence" value="ECO:0007669"/>
    <property type="project" value="UniProtKB-SubCell"/>
</dbReference>
<proteinExistence type="inferred from homology"/>
<evidence type="ECO:0000256" key="1">
    <source>
        <dbReference type="ARBA" id="ARBA00004236"/>
    </source>
</evidence>
<feature type="domain" description="CARMIL C-terminal" evidence="10">
    <location>
        <begin position="810"/>
        <end position="1070"/>
    </location>
</feature>
<feature type="compositionally biased region" description="Basic and acidic residues" evidence="9">
    <location>
        <begin position="1630"/>
        <end position="1640"/>
    </location>
</feature>
<comment type="similarity">
    <text evidence="3">Belongs to the CARMIL family.</text>
</comment>
<reference evidence="12" key="1">
    <citation type="submission" date="2023-03" db="EMBL/GenBank/DDBJ databases">
        <title>Electrophorus voltai genome.</title>
        <authorList>
            <person name="Bian C."/>
        </authorList>
    </citation>
    <scope>NUCLEOTIDE SEQUENCE</scope>
    <source>
        <strain evidence="12">CB-2022</strain>
        <tissue evidence="12">Muscle</tissue>
    </source>
</reference>
<dbReference type="SMART" id="SM00368">
    <property type="entry name" value="LRR_RI"/>
    <property type="match status" value="4"/>
</dbReference>
<dbReference type="GO" id="GO:0034315">
    <property type="term" value="P:regulation of Arp2/3 complex-mediated actin nucleation"/>
    <property type="evidence" value="ECO:0007669"/>
    <property type="project" value="TreeGrafter"/>
</dbReference>
<gene>
    <name evidence="12" type="ORF">P4O66_019815</name>
</gene>
<keyword evidence="8" id="KW-0472">Membrane</keyword>
<dbReference type="Proteomes" id="UP001239994">
    <property type="component" value="Unassembled WGS sequence"/>
</dbReference>
<keyword evidence="5" id="KW-0963">Cytoplasm</keyword>
<comment type="caution">
    <text evidence="12">The sequence shown here is derived from an EMBL/GenBank/DDBJ whole genome shotgun (WGS) entry which is preliminary data.</text>
</comment>
<accession>A0AAD8ZUR4</accession>
<feature type="region of interest" description="Disordered" evidence="9">
    <location>
        <begin position="1423"/>
        <end position="1664"/>
    </location>
</feature>
<feature type="region of interest" description="Disordered" evidence="9">
    <location>
        <begin position="1373"/>
        <end position="1411"/>
    </location>
</feature>
<evidence type="ECO:0000313" key="12">
    <source>
        <dbReference type="EMBL" id="KAK1805521.1"/>
    </source>
</evidence>
<keyword evidence="13" id="KW-1185">Reference proteome</keyword>
<evidence type="ECO:0000256" key="7">
    <source>
        <dbReference type="ARBA" id="ARBA00022737"/>
    </source>
</evidence>
<dbReference type="Pfam" id="PF17888">
    <property type="entry name" value="Carm_PH"/>
    <property type="match status" value="1"/>
</dbReference>
<feature type="compositionally biased region" description="Basic residues" evidence="9">
    <location>
        <begin position="993"/>
        <end position="1005"/>
    </location>
</feature>
<feature type="compositionally biased region" description="Basic and acidic residues" evidence="9">
    <location>
        <begin position="1467"/>
        <end position="1481"/>
    </location>
</feature>
<dbReference type="Pfam" id="PF16000">
    <property type="entry name" value="CARMIL_C"/>
    <property type="match status" value="1"/>
</dbReference>
<evidence type="ECO:0008006" key="14">
    <source>
        <dbReference type="Google" id="ProtNLM"/>
    </source>
</evidence>
<feature type="compositionally biased region" description="Basic and acidic residues" evidence="9">
    <location>
        <begin position="1437"/>
        <end position="1450"/>
    </location>
</feature>
<dbReference type="InterPro" id="IPR031943">
    <property type="entry name" value="CARMIL_C"/>
</dbReference>
<dbReference type="InterPro" id="IPR001611">
    <property type="entry name" value="Leu-rich_rpt"/>
</dbReference>
<protein>
    <recommendedName>
        <fullName evidence="14">CARMIL C-terminal domain-containing protein</fullName>
    </recommendedName>
</protein>
<comment type="subcellular location">
    <subcellularLocation>
        <location evidence="1">Cell membrane</location>
    </subcellularLocation>
    <subcellularLocation>
        <location evidence="2">Cytoplasm</location>
    </subcellularLocation>
</comment>
<feature type="compositionally biased region" description="Basic and acidic residues" evidence="9">
    <location>
        <begin position="1530"/>
        <end position="1554"/>
    </location>
</feature>
<evidence type="ECO:0000256" key="4">
    <source>
        <dbReference type="ARBA" id="ARBA00022475"/>
    </source>
</evidence>
<evidence type="ECO:0000256" key="9">
    <source>
        <dbReference type="SAM" id="MobiDB-lite"/>
    </source>
</evidence>
<evidence type="ECO:0000259" key="10">
    <source>
        <dbReference type="Pfam" id="PF16000"/>
    </source>
</evidence>
<dbReference type="SUPFAM" id="SSF52047">
    <property type="entry name" value="RNI-like"/>
    <property type="match status" value="2"/>
</dbReference>
<dbReference type="Gene3D" id="2.30.29.30">
    <property type="entry name" value="Pleckstrin-homology domain (PH domain)/Phosphotyrosine-binding domain (PTB)"/>
    <property type="match status" value="1"/>
</dbReference>
<dbReference type="EMBL" id="JAROKS010000003">
    <property type="protein sequence ID" value="KAK1805521.1"/>
    <property type="molecule type" value="Genomic_DNA"/>
</dbReference>
<keyword evidence="6" id="KW-0433">Leucine-rich repeat</keyword>
<feature type="domain" description="CARMIL pleckstrin homology" evidence="11">
    <location>
        <begin position="11"/>
        <end position="104"/>
    </location>
</feature>
<evidence type="ECO:0000256" key="5">
    <source>
        <dbReference type="ARBA" id="ARBA00022490"/>
    </source>
</evidence>
<keyword evidence="7" id="KW-0677">Repeat</keyword>
<dbReference type="Gene3D" id="3.80.10.10">
    <property type="entry name" value="Ribonuclease Inhibitor"/>
    <property type="match status" value="1"/>
</dbReference>
<evidence type="ECO:0000256" key="6">
    <source>
        <dbReference type="ARBA" id="ARBA00022614"/>
    </source>
</evidence>
<dbReference type="GO" id="GO:0016477">
    <property type="term" value="P:cell migration"/>
    <property type="evidence" value="ECO:0007669"/>
    <property type="project" value="TreeGrafter"/>
</dbReference>
<dbReference type="InterPro" id="IPR041245">
    <property type="entry name" value="CARMIL_PH"/>
</dbReference>
<feature type="non-terminal residue" evidence="12">
    <location>
        <position position="1"/>
    </location>
</feature>
<dbReference type="GO" id="GO:0005737">
    <property type="term" value="C:cytoplasm"/>
    <property type="evidence" value="ECO:0007669"/>
    <property type="project" value="UniProtKB-SubCell"/>
</dbReference>
<evidence type="ECO:0000313" key="13">
    <source>
        <dbReference type="Proteomes" id="UP001239994"/>
    </source>
</evidence>
<dbReference type="InterPro" id="IPR051279">
    <property type="entry name" value="PP1-Reg/Actin-Interact_Protein"/>
</dbReference>
<organism evidence="12 13">
    <name type="scientific">Electrophorus voltai</name>
    <dbReference type="NCBI Taxonomy" id="2609070"/>
    <lineage>
        <taxon>Eukaryota</taxon>
        <taxon>Metazoa</taxon>
        <taxon>Chordata</taxon>
        <taxon>Craniata</taxon>
        <taxon>Vertebrata</taxon>
        <taxon>Euteleostomi</taxon>
        <taxon>Actinopterygii</taxon>
        <taxon>Neopterygii</taxon>
        <taxon>Teleostei</taxon>
        <taxon>Ostariophysi</taxon>
        <taxon>Gymnotiformes</taxon>
        <taxon>Gymnotoidei</taxon>
        <taxon>Gymnotidae</taxon>
        <taxon>Electrophorus</taxon>
    </lineage>
</organism>
<keyword evidence="4" id="KW-1003">Cell membrane</keyword>
<feature type="region of interest" description="Disordered" evidence="9">
    <location>
        <begin position="945"/>
        <end position="970"/>
    </location>
</feature>
<evidence type="ECO:0000256" key="2">
    <source>
        <dbReference type="ARBA" id="ARBA00004496"/>
    </source>
</evidence>
<feature type="region of interest" description="Disordered" evidence="9">
    <location>
        <begin position="993"/>
        <end position="1017"/>
    </location>
</feature>
<dbReference type="GO" id="GO:0030027">
    <property type="term" value="C:lamellipodium"/>
    <property type="evidence" value="ECO:0007669"/>
    <property type="project" value="TreeGrafter"/>
</dbReference>
<evidence type="ECO:0000259" key="11">
    <source>
        <dbReference type="Pfam" id="PF17888"/>
    </source>
</evidence>
<dbReference type="PANTHER" id="PTHR24112">
    <property type="entry name" value="LEUCINE-RICH REPEAT, ISOFORM F-RELATED"/>
    <property type="match status" value="1"/>
</dbReference>
<feature type="region of interest" description="Disordered" evidence="9">
    <location>
        <begin position="1208"/>
        <end position="1259"/>
    </location>
</feature>
<dbReference type="Pfam" id="PF13516">
    <property type="entry name" value="LRR_6"/>
    <property type="match status" value="1"/>
</dbReference>
<evidence type="ECO:0000256" key="3">
    <source>
        <dbReference type="ARBA" id="ARBA00007298"/>
    </source>
</evidence>
<sequence>SVRKLIDKSAIKFVRGVKFETKNGKAEDRILVLTTWRLYLMAAKVPTKVEATFNFLEIRAMNTQSEVQVVIETDKATYSLRLQTRDHLDHVINHINFSLSRIFNNSVFAPSLCHSDSELSDGSKKYSPSSDTSVETQRACGGFSETYAALCDYNGISCKEEVQWDVDTIYHSQDNREFNLLDFSHLESRDLAVIVASMAYNTWFTKLYCKDLRIGSEVTEQVLHTLSKSSSLEEITLENTGLKSDFPQKLSVALSDNPASVIHSLNLAHNTLDNQGVCNLIQQVCRLSKGLRVLNLSKTSLSSKGVVSLSQALCSNDDYSNSLLHLDLSKNPGILSGEDATHLHMFLSQPNCLVHLDLSATDCCVGSLFGALLRGCCADLSYLNLSKNSFSHRSGPLHLSPLRSFAICAVKVKESLPLFRQFFNSAFSLMHVSLASTKLPPDALRNLFLGLTNNPHINDMHLDISGCELRSAGAAVIQELFPRVTSIATLDISDNGFDADLLSVLPALSRHPSLKHLHLGKNFNVKSRLLDDVLQKLVQLIQEEECVLQSLSLVDSRLRSRGTVLVNALGSNACLRKVDLSGNGLDDIGAKMLSKALQINTTLSRHALCVSNRSVTWDRNSTTATGLMDVARALEHNFTLQYMPIPLSDVTQAYRIAPEKTEQALTKIQRALLRNNQTQRFSQRQALRLHQGLVTSTAEQVMEKLYAQEQKQVSDIVSCPQVMERLCVRVQQQVCVLRGVAEVEDLQAAKQVLKEARNSRALYPSLCELAHVLSVDGPVRQRLDSLAGELAKAADKELQVIVESMVSLCRELCPLSSAAAEQLSPPISSVSERVSIPRSSIRTALMERAAQDIHRALEEVKLSVVSYLTNSIVDQILQELYSTHKALTQQVSQLKQWDGVCDGGTGRRSHRHRDSLEITDEELGTSIDTIAIKKRSSRTRRIRPVSTRLSLCDDSSSSPPTSAAQLSSPLSRSASWEGLSALPTQGAPLHHVTRVRPKPPRRHRGALLSSDSHCTENGAVTPLDDGLPDFYSKRVLPDSQLSSLHKAHSLRRKKSRNVLAIFGFRRNRSATLSNQEPDSLGVACSEDCWTVATAPTGNALENVYTLLQPPRLPGRGNCPAEVTDGTVEDQRMEEPRVGVMELRSVQGMALTTFKGNKYPFYTSKMKSEVETDHEPHSVTDKNSEREINRQTLWLAERQTSREVDRQRLIDRELDRQMSRQSERATESEADRHTLRHPDREVDKQIPKQTEKLSEREVDRQTLRKIDRELDRQTARQLPEREVDRHTLRQIDRELDRQMLWKPERHSERELDRHTLRQIDRQAEAQQRQASRQWADYRQTNRGLERQWSELKQTDTQWTDLRQVDRQSERQWIDRQAEKHASRQTHCQWSPTDRPLPPYPAGDRTPSPSTQDERQMFADAEQQLNCDAQANKPVITDPRSERDRSREEAVERPPPFDTRAEQQANQRMDQRAESWQSEERCRGTGATMAPIGRSMHCLSKPNPPPQSSKPSLAKLRQRPLQESSGTEDESGAERDSGRVEKKDREGGMERARETEGQPPPIPAKPKTAPYVLSPTESANERKVPPFVPTSSTKPPLGLAERSHTQAGEESMRPQAPLKPQRNRKALSCDTGPDRDSPHNLEKPPNPRNPPVKKPRLPQNRNQSLEHPGFHLNFKIAFIKVSYIERFTGVVH</sequence>